<evidence type="ECO:0000313" key="1">
    <source>
        <dbReference type="EMBL" id="QDT03232.1"/>
    </source>
</evidence>
<reference evidence="1 2" key="1">
    <citation type="submission" date="2019-02" db="EMBL/GenBank/DDBJ databases">
        <title>Deep-cultivation of Planctomycetes and their phenomic and genomic characterization uncovers novel biology.</title>
        <authorList>
            <person name="Wiegand S."/>
            <person name="Jogler M."/>
            <person name="Boedeker C."/>
            <person name="Pinto D."/>
            <person name="Vollmers J."/>
            <person name="Rivas-Marin E."/>
            <person name="Kohn T."/>
            <person name="Peeters S.H."/>
            <person name="Heuer A."/>
            <person name="Rast P."/>
            <person name="Oberbeckmann S."/>
            <person name="Bunk B."/>
            <person name="Jeske O."/>
            <person name="Meyerdierks A."/>
            <person name="Storesund J.E."/>
            <person name="Kallscheuer N."/>
            <person name="Luecker S."/>
            <person name="Lage O.M."/>
            <person name="Pohl T."/>
            <person name="Merkel B.J."/>
            <person name="Hornburger P."/>
            <person name="Mueller R.-W."/>
            <person name="Bruemmer F."/>
            <person name="Labrenz M."/>
            <person name="Spormann A.M."/>
            <person name="Op den Camp H."/>
            <person name="Overmann J."/>
            <person name="Amann R."/>
            <person name="Jetten M.S.M."/>
            <person name="Mascher T."/>
            <person name="Medema M.H."/>
            <person name="Devos D.P."/>
            <person name="Kaster A.-K."/>
            <person name="Ovreas L."/>
            <person name="Rohde M."/>
            <person name="Galperin M.Y."/>
            <person name="Jogler C."/>
        </authorList>
    </citation>
    <scope>NUCLEOTIDE SEQUENCE [LARGE SCALE GENOMIC DNA]</scope>
    <source>
        <strain evidence="1 2">K22_7</strain>
    </source>
</reference>
<dbReference type="AlphaFoldDB" id="A0A517N7X9"/>
<evidence type="ECO:0000313" key="2">
    <source>
        <dbReference type="Proteomes" id="UP000318538"/>
    </source>
</evidence>
<dbReference type="EMBL" id="CP036525">
    <property type="protein sequence ID" value="QDT03232.1"/>
    <property type="molecule type" value="Genomic_DNA"/>
</dbReference>
<gene>
    <name evidence="1" type="ORF">K227x_16140</name>
</gene>
<sequence length="182" mass="20690">MRRGHFNHCPAATIRFRPLNGGALVRRDHNRTIPTVMQKQFFGQVQNECRFGVAARTDPSRWSPSRAQVPKMTPKRRSAAHVRGAVGERGDGRDRDGFWVWESECRPAAHRCGHRPVEISIAFRIRGVRSSLCCVTGHLSSPRPFRWLFRTVSWASLAVSSVDGLRRSAWRPVFMGGLVREM</sequence>
<name>A0A517N7X9_9BACT</name>
<dbReference type="KEGG" id="rlc:K227x_16140"/>
<organism evidence="1 2">
    <name type="scientific">Rubripirellula lacrimiformis</name>
    <dbReference type="NCBI Taxonomy" id="1930273"/>
    <lineage>
        <taxon>Bacteria</taxon>
        <taxon>Pseudomonadati</taxon>
        <taxon>Planctomycetota</taxon>
        <taxon>Planctomycetia</taxon>
        <taxon>Pirellulales</taxon>
        <taxon>Pirellulaceae</taxon>
        <taxon>Rubripirellula</taxon>
    </lineage>
</organism>
<protein>
    <submittedName>
        <fullName evidence="1">Uncharacterized protein</fullName>
    </submittedName>
</protein>
<proteinExistence type="predicted"/>
<dbReference type="Proteomes" id="UP000318538">
    <property type="component" value="Chromosome"/>
</dbReference>
<accession>A0A517N7X9</accession>
<keyword evidence="2" id="KW-1185">Reference proteome</keyword>